<dbReference type="InterPro" id="IPR003864">
    <property type="entry name" value="CSC1/OSCA1-like_7TM"/>
</dbReference>
<dbReference type="OrthoDB" id="1076608at2759"/>
<feature type="transmembrane region" description="Helical" evidence="7">
    <location>
        <begin position="552"/>
        <end position="573"/>
    </location>
</feature>
<reference evidence="11 12" key="1">
    <citation type="journal article" date="2011" name="Proc. Natl. Acad. Sci. U.S.A.">
        <title>Evolutionary erosion of yeast sex chromosomes by mating-type switching accidents.</title>
        <authorList>
            <person name="Gordon J.L."/>
            <person name="Armisen D."/>
            <person name="Proux-Wera E."/>
            <person name="Oheigeartaigh S.S."/>
            <person name="Byrne K.P."/>
            <person name="Wolfe K.H."/>
        </authorList>
    </citation>
    <scope>NUCLEOTIDE SEQUENCE [LARGE SCALE GENOMIC DNA]</scope>
    <source>
        <strain evidence="12">ATCC 10662 / CBS 1146 / NBRC 0425 / NCYC 2629 / NRRL Y-866</strain>
    </source>
</reference>
<evidence type="ECO:0000256" key="2">
    <source>
        <dbReference type="ARBA" id="ARBA00007779"/>
    </source>
</evidence>
<evidence type="ECO:0000313" key="11">
    <source>
        <dbReference type="EMBL" id="CCE92661.1"/>
    </source>
</evidence>
<evidence type="ECO:0000259" key="9">
    <source>
        <dbReference type="Pfam" id="PF13967"/>
    </source>
</evidence>
<keyword evidence="4 7" id="KW-0812">Transmembrane</keyword>
<dbReference type="PANTHER" id="PTHR13018:SF20">
    <property type="entry name" value="SPORULATION-SPECIFIC PROTEIN 75"/>
    <property type="match status" value="1"/>
</dbReference>
<protein>
    <submittedName>
        <fullName evidence="11">Uncharacterized protein</fullName>
    </submittedName>
</protein>
<comment type="similarity">
    <text evidence="2">Belongs to the CSC1 (TC 1.A.17) family.</text>
</comment>
<dbReference type="PANTHER" id="PTHR13018">
    <property type="entry name" value="PROBABLE MEMBRANE PROTEIN DUF221-RELATED"/>
    <property type="match status" value="1"/>
</dbReference>
<comment type="subcellular location">
    <subcellularLocation>
        <location evidence="1">Membrane</location>
        <topology evidence="1">Multi-pass membrane protein</topology>
    </subcellularLocation>
</comment>
<dbReference type="EMBL" id="HE616746">
    <property type="protein sequence ID" value="CCE92661.1"/>
    <property type="molecule type" value="Genomic_DNA"/>
</dbReference>
<feature type="transmembrane region" description="Helical" evidence="7">
    <location>
        <begin position="77"/>
        <end position="98"/>
    </location>
</feature>
<dbReference type="GO" id="GO:0005886">
    <property type="term" value="C:plasma membrane"/>
    <property type="evidence" value="ECO:0007669"/>
    <property type="project" value="TreeGrafter"/>
</dbReference>
<feature type="transmembrane region" description="Helical" evidence="7">
    <location>
        <begin position="690"/>
        <end position="710"/>
    </location>
</feature>
<evidence type="ECO:0000259" key="8">
    <source>
        <dbReference type="Pfam" id="PF02714"/>
    </source>
</evidence>
<evidence type="ECO:0000256" key="1">
    <source>
        <dbReference type="ARBA" id="ARBA00004141"/>
    </source>
</evidence>
<dbReference type="KEGG" id="tdl:TDEL_0E04180"/>
<dbReference type="InterPro" id="IPR032880">
    <property type="entry name" value="CSC1/OSCA1-like_N"/>
</dbReference>
<evidence type="ECO:0000256" key="5">
    <source>
        <dbReference type="ARBA" id="ARBA00022989"/>
    </source>
</evidence>
<dbReference type="InterPro" id="IPR027815">
    <property type="entry name" value="CSC1/OSCA1-like_cyt"/>
</dbReference>
<proteinExistence type="inferred from homology"/>
<feature type="transmembrane region" description="Helical" evidence="7">
    <location>
        <begin position="156"/>
        <end position="180"/>
    </location>
</feature>
<keyword evidence="5 7" id="KW-1133">Transmembrane helix</keyword>
<keyword evidence="6 7" id="KW-0472">Membrane</keyword>
<evidence type="ECO:0000259" key="10">
    <source>
        <dbReference type="Pfam" id="PF14703"/>
    </source>
</evidence>
<dbReference type="HOGENOM" id="CLU_002458_2_0_1"/>
<gene>
    <name evidence="11" type="primary">TDEL0E04180</name>
    <name evidence="11" type="ORF">TDEL_0E04180</name>
</gene>
<accession>G8ZVL7</accession>
<feature type="domain" description="CSC1/OSCA1-like cytosolic" evidence="10">
    <location>
        <begin position="258"/>
        <end position="489"/>
    </location>
</feature>
<feature type="domain" description="CSC1/OSCA1-like N-terminal transmembrane" evidence="9">
    <location>
        <begin position="77"/>
        <end position="239"/>
    </location>
</feature>
<sequence>MSCKVNVNLTLSKNFSQVIQSCFEISDNNSQVVLKIADLDNYDSQFKLMTSVIFSKFLNTTRTGSAHRQAGISIRTFLSSMAVSVIYFLVQVLIFTILRGRLRYIYQASVLQGSKDDREQSKPRMSFFKRSFSWIHTVLCTPLENYRDKIGLDAYFFLRFLQVLAFFFLTLSLLNIPILIPINYRSSAKHESNNNENPLPWLDKMNMSNLVAQKSSMLVFHLILSAFVVVWFHALLISELRYVGQVTTPTRNEKSSVIFIEKVPESFMGDKAKIFSYFDKIFPESVVDVRFLPKAYKRIRKSHRKMLKIEKDLERTVTKIVINRFFENAVKEASNLNHELTGTNANKSLLFLNRWSFYFKTPGRYSSFIHDVKWKKSESYNWLYRPSIKFDSFSYTTHLYCCVERTIRRYGSVYREWNKKCNDLTAWEMSRPDLGNKNSNKQVYADKAFVKFSSLNVASAVGNLLQQGSDLDWKNVFVVPELKDVVWSNISISRSITKFVRSVLADFLSVLIIIGYILPVALIGLVSQIPYVGSLIPITPQTGRRSEFFNEVMAGVVPVITLIFLTEFVPFVFRWFSYLRCKRTGAAIELDTQHWFFAFLFVHVFLVVTISSSLSIVVEKIVNSPVSLATMLAQDLPKSSNFFCSFILLRGFAYSGGNLLQPKELLVEIYHKLKIYTPHERVKRMKNVPCFQWGSIYPIFSVLGCIGIIYSVISPLILPLSCIAFSLVLFSFKYLFEFQYQGNNVSETWGRLYPASLMQLYTGIYCMEFCLIGLLALANCFTLCILKILIFGLTILAHCKISQYYLSRLDRFNLTEYQRESNTITRSLDRYIVFPFVDCERKAQIWVPRDSNGIAKKEIDQMKHLYDIEFRTDKFHITKNGAVSYW</sequence>
<dbReference type="RefSeq" id="XP_003681872.1">
    <property type="nucleotide sequence ID" value="XM_003681824.1"/>
</dbReference>
<feature type="transmembrane region" description="Helical" evidence="7">
    <location>
        <begin position="594"/>
        <end position="618"/>
    </location>
</feature>
<dbReference type="FunCoup" id="G8ZVL7">
    <property type="interactions" value="28"/>
</dbReference>
<evidence type="ECO:0000256" key="4">
    <source>
        <dbReference type="ARBA" id="ARBA00022692"/>
    </source>
</evidence>
<feature type="domain" description="CSC1/OSCA1-like 7TM region" evidence="8">
    <location>
        <begin position="502"/>
        <end position="775"/>
    </location>
</feature>
<keyword evidence="3" id="KW-0813">Transport</keyword>
<feature type="transmembrane region" description="Helical" evidence="7">
    <location>
        <begin position="716"/>
        <end position="736"/>
    </location>
</feature>
<evidence type="ECO:0000313" key="12">
    <source>
        <dbReference type="Proteomes" id="UP000005627"/>
    </source>
</evidence>
<dbReference type="Proteomes" id="UP000005627">
    <property type="component" value="Chromosome 5"/>
</dbReference>
<evidence type="ECO:0000256" key="3">
    <source>
        <dbReference type="ARBA" id="ARBA00022448"/>
    </source>
</evidence>
<dbReference type="Pfam" id="PF02714">
    <property type="entry name" value="RSN1_7TM"/>
    <property type="match status" value="1"/>
</dbReference>
<feature type="transmembrane region" description="Helical" evidence="7">
    <location>
        <begin position="218"/>
        <end position="237"/>
    </location>
</feature>
<dbReference type="InterPro" id="IPR045122">
    <property type="entry name" value="Csc1-like"/>
</dbReference>
<feature type="transmembrane region" description="Helical" evidence="7">
    <location>
        <begin position="503"/>
        <end position="532"/>
    </location>
</feature>
<evidence type="ECO:0000256" key="7">
    <source>
        <dbReference type="SAM" id="Phobius"/>
    </source>
</evidence>
<dbReference type="eggNOG" id="KOG1134">
    <property type="taxonomic scope" value="Eukaryota"/>
</dbReference>
<keyword evidence="12" id="KW-1185">Reference proteome</keyword>
<dbReference type="InParanoid" id="G8ZVL7"/>
<name>G8ZVL7_TORDE</name>
<dbReference type="GO" id="GO:0005227">
    <property type="term" value="F:calcium-activated cation channel activity"/>
    <property type="evidence" value="ECO:0007669"/>
    <property type="project" value="InterPro"/>
</dbReference>
<organism evidence="11 12">
    <name type="scientific">Torulaspora delbrueckii</name>
    <name type="common">Yeast</name>
    <name type="synonym">Candida colliculosa</name>
    <dbReference type="NCBI Taxonomy" id="4950"/>
    <lineage>
        <taxon>Eukaryota</taxon>
        <taxon>Fungi</taxon>
        <taxon>Dikarya</taxon>
        <taxon>Ascomycota</taxon>
        <taxon>Saccharomycotina</taxon>
        <taxon>Saccharomycetes</taxon>
        <taxon>Saccharomycetales</taxon>
        <taxon>Saccharomycetaceae</taxon>
        <taxon>Torulaspora</taxon>
    </lineage>
</organism>
<dbReference type="GO" id="GO:0030476">
    <property type="term" value="P:ascospore wall assembly"/>
    <property type="evidence" value="ECO:0007669"/>
    <property type="project" value="EnsemblFungi"/>
</dbReference>
<dbReference type="GeneID" id="11504062"/>
<dbReference type="Pfam" id="PF14703">
    <property type="entry name" value="PHM7_cyt"/>
    <property type="match status" value="1"/>
</dbReference>
<dbReference type="AlphaFoldDB" id="G8ZVL7"/>
<evidence type="ECO:0000256" key="6">
    <source>
        <dbReference type="ARBA" id="ARBA00023136"/>
    </source>
</evidence>
<dbReference type="Pfam" id="PF13967">
    <property type="entry name" value="RSN1_TM"/>
    <property type="match status" value="1"/>
</dbReference>